<accession>A0A382JAP2</accession>
<name>A0A382JAP2_9ZZZZ</name>
<evidence type="ECO:0008006" key="2">
    <source>
        <dbReference type="Google" id="ProtNLM"/>
    </source>
</evidence>
<reference evidence="1" key="1">
    <citation type="submission" date="2018-05" db="EMBL/GenBank/DDBJ databases">
        <authorList>
            <person name="Lanie J.A."/>
            <person name="Ng W.-L."/>
            <person name="Kazmierczak K.M."/>
            <person name="Andrzejewski T.M."/>
            <person name="Davidsen T.M."/>
            <person name="Wayne K.J."/>
            <person name="Tettelin H."/>
            <person name="Glass J.I."/>
            <person name="Rusch D."/>
            <person name="Podicherti R."/>
            <person name="Tsui H.-C.T."/>
            <person name="Winkler M.E."/>
        </authorList>
    </citation>
    <scope>NUCLEOTIDE SEQUENCE</scope>
</reference>
<protein>
    <recommendedName>
        <fullName evidence="2">Antitoxin Xre/MbcA/ParS-like toxin-binding domain-containing protein</fullName>
    </recommendedName>
</protein>
<sequence>MNVNDKELIEFSNLVNECCAVMDHDYVAEWLQKKHPDLNMERPIDRFRSGGSKSVYQLLYFIEKDEADL</sequence>
<evidence type="ECO:0000313" key="1">
    <source>
        <dbReference type="EMBL" id="SVC08655.1"/>
    </source>
</evidence>
<organism evidence="1">
    <name type="scientific">marine metagenome</name>
    <dbReference type="NCBI Taxonomy" id="408172"/>
    <lineage>
        <taxon>unclassified sequences</taxon>
        <taxon>metagenomes</taxon>
        <taxon>ecological metagenomes</taxon>
    </lineage>
</organism>
<gene>
    <name evidence="1" type="ORF">METZ01_LOCUS261509</name>
</gene>
<dbReference type="EMBL" id="UINC01072771">
    <property type="protein sequence ID" value="SVC08655.1"/>
    <property type="molecule type" value="Genomic_DNA"/>
</dbReference>
<proteinExistence type="predicted"/>
<dbReference type="AlphaFoldDB" id="A0A382JAP2"/>